<evidence type="ECO:0000256" key="6">
    <source>
        <dbReference type="ARBA" id="ARBA00022679"/>
    </source>
</evidence>
<evidence type="ECO:0000256" key="7">
    <source>
        <dbReference type="ARBA" id="ARBA00022692"/>
    </source>
</evidence>
<dbReference type="Gene3D" id="3.30.565.10">
    <property type="entry name" value="Histidine kinase-like ATPase, C-terminal domain"/>
    <property type="match status" value="1"/>
</dbReference>
<accession>A0ABW3D8Y0</accession>
<sequence length="607" mass="69310">MSRSFSIFALFNNLRIKQKLLLTYIVLIVIPVGSISWISYHKTSGMVEQRIVDSTRRSFEQANTFISYKLNNVKDVSSMLFMNKSLNEILANKDASYTLSQQIDDYQMLLEIIRSAQNSREIYGIRLYVNNDWIYSRENSTILPMKEAMQTEWFRDMLSNQDGIYCRPTYEYDFQDMRGVQQILSCVRPLQLDGGFNGRILGVIAIDILEESISEIIRQTNITRLGQVYLTDQDGVIMSGLDKAQIGKRIDLDLLQNDSSGTAGAEGTLTARPDGRPSIVIHKQVEGTSWRLVAIIPQEEISQQINPLARDLLLVLIVVTVIAILTAFWISSGITRRIRLLLRHIRKIEEEQWDFRARVDSTDELGVLQQHFNLMSENMQRLIKEKYEEEVLKKSAELKALQAQINPHFLYNTLDMIHWMALKHKAPEISEVVGMLAKFFRLSLRGGRDIITLQDELEHVRMYLDLQNKRFGGMVDYELECEPGVENCATVKLILQPLVENAILHGIQERKDKRGKIRIHACREEDQIFISVEDNGVGMSRTETEQILAGRPGSGYGVRNVIDKIKLHYGEGYGLSYYSEPGEGTKVVIRYPALPYNEVENSGGGTG</sequence>
<dbReference type="Pfam" id="PF06580">
    <property type="entry name" value="His_kinase"/>
    <property type="match status" value="1"/>
</dbReference>
<dbReference type="InterPro" id="IPR050640">
    <property type="entry name" value="Bact_2-comp_sensor_kinase"/>
</dbReference>
<dbReference type="Pfam" id="PF02518">
    <property type="entry name" value="HATPase_c"/>
    <property type="match status" value="1"/>
</dbReference>
<dbReference type="PANTHER" id="PTHR34220">
    <property type="entry name" value="SENSOR HISTIDINE KINASE YPDA"/>
    <property type="match status" value="1"/>
</dbReference>
<dbReference type="InterPro" id="IPR010559">
    <property type="entry name" value="Sig_transdc_His_kin_internal"/>
</dbReference>
<dbReference type="InterPro" id="IPR003660">
    <property type="entry name" value="HAMP_dom"/>
</dbReference>
<evidence type="ECO:0000256" key="2">
    <source>
        <dbReference type="ARBA" id="ARBA00004651"/>
    </source>
</evidence>
<evidence type="ECO:0000256" key="14">
    <source>
        <dbReference type="SAM" id="Phobius"/>
    </source>
</evidence>
<dbReference type="SUPFAM" id="SSF158472">
    <property type="entry name" value="HAMP domain-like"/>
    <property type="match status" value="1"/>
</dbReference>
<evidence type="ECO:0000313" key="17">
    <source>
        <dbReference type="EMBL" id="MFD0869426.1"/>
    </source>
</evidence>
<dbReference type="PRINTS" id="PR00344">
    <property type="entry name" value="BCTRLSENSOR"/>
</dbReference>
<evidence type="ECO:0000256" key="11">
    <source>
        <dbReference type="ARBA" id="ARBA00022989"/>
    </source>
</evidence>
<keyword evidence="4" id="KW-1003">Cell membrane</keyword>
<dbReference type="CDD" id="cd12912">
    <property type="entry name" value="PDC2_MCP_like"/>
    <property type="match status" value="1"/>
</dbReference>
<dbReference type="InterPro" id="IPR005467">
    <property type="entry name" value="His_kinase_dom"/>
</dbReference>
<feature type="domain" description="HAMP" evidence="16">
    <location>
        <begin position="332"/>
        <end position="384"/>
    </location>
</feature>
<protein>
    <recommendedName>
        <fullName evidence="3">histidine kinase</fullName>
        <ecNumber evidence="3">2.7.13.3</ecNumber>
    </recommendedName>
</protein>
<keyword evidence="8" id="KW-0547">Nucleotide-binding</keyword>
<keyword evidence="7 14" id="KW-0812">Transmembrane</keyword>
<reference evidence="18" key="1">
    <citation type="journal article" date="2019" name="Int. J. Syst. Evol. Microbiol.">
        <title>The Global Catalogue of Microorganisms (GCM) 10K type strain sequencing project: providing services to taxonomists for standard genome sequencing and annotation.</title>
        <authorList>
            <consortium name="The Broad Institute Genomics Platform"/>
            <consortium name="The Broad Institute Genome Sequencing Center for Infectious Disease"/>
            <person name="Wu L."/>
            <person name="Ma J."/>
        </authorList>
    </citation>
    <scope>NUCLEOTIDE SEQUENCE [LARGE SCALE GENOMIC DNA]</scope>
    <source>
        <strain evidence="18">CCUG 57263</strain>
    </source>
</reference>
<evidence type="ECO:0000259" key="16">
    <source>
        <dbReference type="PROSITE" id="PS50885"/>
    </source>
</evidence>
<evidence type="ECO:0000256" key="3">
    <source>
        <dbReference type="ARBA" id="ARBA00012438"/>
    </source>
</evidence>
<evidence type="ECO:0000256" key="9">
    <source>
        <dbReference type="ARBA" id="ARBA00022777"/>
    </source>
</evidence>
<evidence type="ECO:0000256" key="1">
    <source>
        <dbReference type="ARBA" id="ARBA00000085"/>
    </source>
</evidence>
<dbReference type="InterPro" id="IPR036890">
    <property type="entry name" value="HATPase_C_sf"/>
</dbReference>
<feature type="transmembrane region" description="Helical" evidence="14">
    <location>
        <begin position="21"/>
        <end position="40"/>
    </location>
</feature>
<dbReference type="GO" id="GO:0004673">
    <property type="term" value="F:protein histidine kinase activity"/>
    <property type="evidence" value="ECO:0007669"/>
    <property type="project" value="UniProtKB-EC"/>
</dbReference>
<keyword evidence="5" id="KW-0597">Phosphoprotein</keyword>
<dbReference type="InterPro" id="IPR033479">
    <property type="entry name" value="dCache_1"/>
</dbReference>
<evidence type="ECO:0000256" key="13">
    <source>
        <dbReference type="ARBA" id="ARBA00023136"/>
    </source>
</evidence>
<comment type="caution">
    <text evidence="17">The sequence shown here is derived from an EMBL/GenBank/DDBJ whole genome shotgun (WGS) entry which is preliminary data.</text>
</comment>
<evidence type="ECO:0000256" key="5">
    <source>
        <dbReference type="ARBA" id="ARBA00022553"/>
    </source>
</evidence>
<keyword evidence="18" id="KW-1185">Reference proteome</keyword>
<proteinExistence type="predicted"/>
<dbReference type="CDD" id="cd06225">
    <property type="entry name" value="HAMP"/>
    <property type="match status" value="1"/>
</dbReference>
<evidence type="ECO:0000256" key="4">
    <source>
        <dbReference type="ARBA" id="ARBA00022475"/>
    </source>
</evidence>
<dbReference type="Gene3D" id="6.10.340.10">
    <property type="match status" value="1"/>
</dbReference>
<dbReference type="PANTHER" id="PTHR34220:SF7">
    <property type="entry name" value="SENSOR HISTIDINE KINASE YPDA"/>
    <property type="match status" value="1"/>
</dbReference>
<dbReference type="PROSITE" id="PS50109">
    <property type="entry name" value="HIS_KIN"/>
    <property type="match status" value="1"/>
</dbReference>
<evidence type="ECO:0000313" key="18">
    <source>
        <dbReference type="Proteomes" id="UP001597120"/>
    </source>
</evidence>
<gene>
    <name evidence="17" type="ORF">ACFQ03_09710</name>
</gene>
<dbReference type="EMBL" id="JBHTIU010000029">
    <property type="protein sequence ID" value="MFD0869426.1"/>
    <property type="molecule type" value="Genomic_DNA"/>
</dbReference>
<evidence type="ECO:0000259" key="15">
    <source>
        <dbReference type="PROSITE" id="PS50109"/>
    </source>
</evidence>
<keyword evidence="13 14" id="KW-0472">Membrane</keyword>
<evidence type="ECO:0000256" key="10">
    <source>
        <dbReference type="ARBA" id="ARBA00022840"/>
    </source>
</evidence>
<feature type="transmembrane region" description="Helical" evidence="14">
    <location>
        <begin position="312"/>
        <end position="330"/>
    </location>
</feature>
<dbReference type="EC" id="2.7.13.3" evidence="3"/>
<dbReference type="SUPFAM" id="SSF55874">
    <property type="entry name" value="ATPase domain of HSP90 chaperone/DNA topoisomerase II/histidine kinase"/>
    <property type="match status" value="1"/>
</dbReference>
<dbReference type="SMART" id="SM00304">
    <property type="entry name" value="HAMP"/>
    <property type="match status" value="1"/>
</dbReference>
<name>A0ABW3D8Y0_9BACL</name>
<keyword evidence="12" id="KW-0902">Two-component regulatory system</keyword>
<keyword evidence="6 17" id="KW-0808">Transferase</keyword>
<keyword evidence="10" id="KW-0067">ATP-binding</keyword>
<evidence type="ECO:0000256" key="12">
    <source>
        <dbReference type="ARBA" id="ARBA00023012"/>
    </source>
</evidence>
<keyword evidence="9 17" id="KW-0418">Kinase</keyword>
<dbReference type="PROSITE" id="PS50885">
    <property type="entry name" value="HAMP"/>
    <property type="match status" value="1"/>
</dbReference>
<comment type="subcellular location">
    <subcellularLocation>
        <location evidence="2">Cell membrane</location>
        <topology evidence="2">Multi-pass membrane protein</topology>
    </subcellularLocation>
</comment>
<evidence type="ECO:0000256" key="8">
    <source>
        <dbReference type="ARBA" id="ARBA00022741"/>
    </source>
</evidence>
<dbReference type="InterPro" id="IPR003594">
    <property type="entry name" value="HATPase_dom"/>
</dbReference>
<keyword evidence="11 14" id="KW-1133">Transmembrane helix</keyword>
<dbReference type="Pfam" id="PF02743">
    <property type="entry name" value="dCache_1"/>
    <property type="match status" value="1"/>
</dbReference>
<comment type="catalytic activity">
    <reaction evidence="1">
        <text>ATP + protein L-histidine = ADP + protein N-phospho-L-histidine.</text>
        <dbReference type="EC" id="2.7.13.3"/>
    </reaction>
</comment>
<organism evidence="17 18">
    <name type="scientific">Paenibacillus residui</name>
    <dbReference type="NCBI Taxonomy" id="629724"/>
    <lineage>
        <taxon>Bacteria</taxon>
        <taxon>Bacillati</taxon>
        <taxon>Bacillota</taxon>
        <taxon>Bacilli</taxon>
        <taxon>Bacillales</taxon>
        <taxon>Paenibacillaceae</taxon>
        <taxon>Paenibacillus</taxon>
    </lineage>
</organism>
<dbReference type="Gene3D" id="3.30.450.20">
    <property type="entry name" value="PAS domain"/>
    <property type="match status" value="1"/>
</dbReference>
<dbReference type="Pfam" id="PF00672">
    <property type="entry name" value="HAMP"/>
    <property type="match status" value="1"/>
</dbReference>
<dbReference type="Proteomes" id="UP001597120">
    <property type="component" value="Unassembled WGS sequence"/>
</dbReference>
<dbReference type="SMART" id="SM00387">
    <property type="entry name" value="HATPase_c"/>
    <property type="match status" value="1"/>
</dbReference>
<dbReference type="InterPro" id="IPR004358">
    <property type="entry name" value="Sig_transdc_His_kin-like_C"/>
</dbReference>
<dbReference type="RefSeq" id="WP_144941672.1">
    <property type="nucleotide sequence ID" value="NZ_JBHTIU010000029.1"/>
</dbReference>
<feature type="domain" description="Histidine kinase" evidence="15">
    <location>
        <begin position="495"/>
        <end position="595"/>
    </location>
</feature>